<dbReference type="AlphaFoldDB" id="A0AAE3SJI8"/>
<dbReference type="PANTHER" id="PTHR11712:SF320">
    <property type="entry name" value="BETA-KETOACYL SYNTHASE"/>
    <property type="match status" value="1"/>
</dbReference>
<organism evidence="5 6">
    <name type="scientific">Plebeiibacterium marinum</name>
    <dbReference type="NCBI Taxonomy" id="2992111"/>
    <lineage>
        <taxon>Bacteria</taxon>
        <taxon>Pseudomonadati</taxon>
        <taxon>Bacteroidota</taxon>
        <taxon>Bacteroidia</taxon>
        <taxon>Marinilabiliales</taxon>
        <taxon>Marinilabiliaceae</taxon>
        <taxon>Plebeiibacterium</taxon>
    </lineage>
</organism>
<dbReference type="GO" id="GO:0004315">
    <property type="term" value="F:3-oxoacyl-[acyl-carrier-protein] synthase activity"/>
    <property type="evidence" value="ECO:0007669"/>
    <property type="project" value="TreeGrafter"/>
</dbReference>
<keyword evidence="2 3" id="KW-0808">Transferase</keyword>
<accession>A0AAE3SJI8</accession>
<feature type="domain" description="Ketosynthase family 3 (KS3)" evidence="4">
    <location>
        <begin position="6"/>
        <end position="399"/>
    </location>
</feature>
<evidence type="ECO:0000313" key="5">
    <source>
        <dbReference type="EMBL" id="MCW3805790.1"/>
    </source>
</evidence>
<evidence type="ECO:0000256" key="3">
    <source>
        <dbReference type="RuleBase" id="RU003694"/>
    </source>
</evidence>
<dbReference type="CDD" id="cd00834">
    <property type="entry name" value="KAS_I_II"/>
    <property type="match status" value="1"/>
</dbReference>
<dbReference type="SUPFAM" id="SSF53901">
    <property type="entry name" value="Thiolase-like"/>
    <property type="match status" value="1"/>
</dbReference>
<dbReference type="PANTHER" id="PTHR11712">
    <property type="entry name" value="POLYKETIDE SYNTHASE-RELATED"/>
    <property type="match status" value="1"/>
</dbReference>
<proteinExistence type="inferred from homology"/>
<dbReference type="InterPro" id="IPR014031">
    <property type="entry name" value="Ketoacyl_synth_C"/>
</dbReference>
<evidence type="ECO:0000259" key="4">
    <source>
        <dbReference type="PROSITE" id="PS52004"/>
    </source>
</evidence>
<comment type="caution">
    <text evidence="5">The sequence shown here is derived from an EMBL/GenBank/DDBJ whole genome shotgun (WGS) entry which is preliminary data.</text>
</comment>
<sequence length="403" mass="43438">MQSPEQSRVYITGMGVISGIGKNVEENFNSIKAGRSGIGKIKYLNTVHKEKFLVSEVAFSNEELILGLGLDKDEEYPRTTLLALWAAREAMEDAGFESDSAIRTGIIVGTTVGGMDVAENHYKQQGGNPKFIISSQSKGYTAEMIAELYGIYDFVTTITTACSSSANAIALGADLIKSKRLDRVIVGGADSLCKYTLNGFNTLMILSEQPCTPFDDNRSGLNLGEGAGFLVLESSDQVRKKNKHTYAMVSGYANNNDAFHQTATSDTGEGPYLCMKGAMEMAGINPLEIDYINAHGTGTPNNDVTESAAIQRIFGRQYPPFSSLKPYIGHTLGAAGSVEAIFSVLSIQNQMIYKNLNFKTPIHGVDIVPVTESKPEKVVHVMSNSFGFGGNDTSVILSQTNSN</sequence>
<dbReference type="InterPro" id="IPR020841">
    <property type="entry name" value="PKS_Beta-ketoAc_synthase_dom"/>
</dbReference>
<dbReference type="InterPro" id="IPR014030">
    <property type="entry name" value="Ketoacyl_synth_N"/>
</dbReference>
<dbReference type="Gene3D" id="3.40.47.10">
    <property type="match status" value="1"/>
</dbReference>
<dbReference type="Proteomes" id="UP001207408">
    <property type="component" value="Unassembled WGS sequence"/>
</dbReference>
<dbReference type="EMBL" id="JAPDPI010000016">
    <property type="protein sequence ID" value="MCW3805790.1"/>
    <property type="molecule type" value="Genomic_DNA"/>
</dbReference>
<gene>
    <name evidence="5" type="ORF">OM074_09130</name>
</gene>
<dbReference type="GO" id="GO:0006633">
    <property type="term" value="P:fatty acid biosynthetic process"/>
    <property type="evidence" value="ECO:0007669"/>
    <property type="project" value="TreeGrafter"/>
</dbReference>
<dbReference type="Pfam" id="PF00109">
    <property type="entry name" value="ketoacyl-synt"/>
    <property type="match status" value="1"/>
</dbReference>
<keyword evidence="6" id="KW-1185">Reference proteome</keyword>
<dbReference type="PROSITE" id="PS52004">
    <property type="entry name" value="KS3_2"/>
    <property type="match status" value="1"/>
</dbReference>
<evidence type="ECO:0000256" key="2">
    <source>
        <dbReference type="ARBA" id="ARBA00022679"/>
    </source>
</evidence>
<dbReference type="Pfam" id="PF02801">
    <property type="entry name" value="Ketoacyl-synt_C"/>
    <property type="match status" value="1"/>
</dbReference>
<protein>
    <submittedName>
        <fullName evidence="5">Beta-ketoacyl-[acyl-carrier-protein] synthase family protein</fullName>
    </submittedName>
</protein>
<comment type="similarity">
    <text evidence="1 3">Belongs to the thiolase-like superfamily. Beta-ketoacyl-ACP synthases family.</text>
</comment>
<dbReference type="SMART" id="SM00825">
    <property type="entry name" value="PKS_KS"/>
    <property type="match status" value="1"/>
</dbReference>
<dbReference type="InterPro" id="IPR000794">
    <property type="entry name" value="Beta-ketoacyl_synthase"/>
</dbReference>
<evidence type="ECO:0000256" key="1">
    <source>
        <dbReference type="ARBA" id="ARBA00008467"/>
    </source>
</evidence>
<dbReference type="RefSeq" id="WP_301199156.1">
    <property type="nucleotide sequence ID" value="NZ_JAPDPI010000016.1"/>
</dbReference>
<evidence type="ECO:0000313" key="6">
    <source>
        <dbReference type="Proteomes" id="UP001207408"/>
    </source>
</evidence>
<dbReference type="GO" id="GO:0005829">
    <property type="term" value="C:cytosol"/>
    <property type="evidence" value="ECO:0007669"/>
    <property type="project" value="TreeGrafter"/>
</dbReference>
<dbReference type="InterPro" id="IPR016039">
    <property type="entry name" value="Thiolase-like"/>
</dbReference>
<name>A0AAE3SJI8_9BACT</name>
<reference evidence="5" key="1">
    <citation type="submission" date="2022-10" db="EMBL/GenBank/DDBJ databases">
        <authorList>
            <person name="Yu W.X."/>
        </authorList>
    </citation>
    <scope>NUCLEOTIDE SEQUENCE</scope>
    <source>
        <strain evidence="5">D04</strain>
    </source>
</reference>